<dbReference type="Proteomes" id="UP000799776">
    <property type="component" value="Unassembled WGS sequence"/>
</dbReference>
<accession>A0A9P4HVS7</accession>
<name>A0A9P4HVS7_9PEZI</name>
<dbReference type="EMBL" id="ML978713">
    <property type="protein sequence ID" value="KAF2090050.1"/>
    <property type="molecule type" value="Genomic_DNA"/>
</dbReference>
<proteinExistence type="predicted"/>
<organism evidence="2 3">
    <name type="scientific">Saccharata proteae CBS 121410</name>
    <dbReference type="NCBI Taxonomy" id="1314787"/>
    <lineage>
        <taxon>Eukaryota</taxon>
        <taxon>Fungi</taxon>
        <taxon>Dikarya</taxon>
        <taxon>Ascomycota</taxon>
        <taxon>Pezizomycotina</taxon>
        <taxon>Dothideomycetes</taxon>
        <taxon>Dothideomycetes incertae sedis</taxon>
        <taxon>Botryosphaeriales</taxon>
        <taxon>Saccharataceae</taxon>
        <taxon>Saccharata</taxon>
    </lineage>
</organism>
<evidence type="ECO:0000256" key="1">
    <source>
        <dbReference type="SAM" id="MobiDB-lite"/>
    </source>
</evidence>
<evidence type="ECO:0008006" key="4">
    <source>
        <dbReference type="Google" id="ProtNLM"/>
    </source>
</evidence>
<dbReference type="AlphaFoldDB" id="A0A9P4HVS7"/>
<dbReference type="PANTHER" id="PTHR37852:SF1">
    <property type="entry name" value="HIG1 DOMAIN-CONTAINING PROTEIN"/>
    <property type="match status" value="1"/>
</dbReference>
<dbReference type="OrthoDB" id="5584028at2759"/>
<dbReference type="PANTHER" id="PTHR37852">
    <property type="entry name" value="YALI0B21208P"/>
    <property type="match status" value="1"/>
</dbReference>
<evidence type="ECO:0000313" key="3">
    <source>
        <dbReference type="Proteomes" id="UP000799776"/>
    </source>
</evidence>
<evidence type="ECO:0000313" key="2">
    <source>
        <dbReference type="EMBL" id="KAF2090050.1"/>
    </source>
</evidence>
<feature type="region of interest" description="Disordered" evidence="1">
    <location>
        <begin position="1"/>
        <end position="27"/>
    </location>
</feature>
<protein>
    <recommendedName>
        <fullName evidence="4">Tim17-domain-containing protein</fullName>
    </recommendedName>
</protein>
<comment type="caution">
    <text evidence="2">The sequence shown here is derived from an EMBL/GenBank/DDBJ whole genome shotgun (WGS) entry which is preliminary data.</text>
</comment>
<sequence>MEDSKLSPDPVDVPPRQSYRSRHSHDRLSMGLQTRTTLAAIIASATGFGLGLSQGGTMAGLRYRAENAHRLPTDEKGWYFYHKSKNYHVLRGGVKEGFRMGPKVGFWAAGFFIGEEAVDRLRGVGGRGSGRGDAMSTVVAGLGTAGAWSLWNRFPLITAARTAKTGLVVGLGYGLLQDVLTILKGQKISYIEFVRSLPARWEERQARLEEKKQKKIAEYIERRRKQDAQT</sequence>
<keyword evidence="3" id="KW-1185">Reference proteome</keyword>
<reference evidence="2" key="1">
    <citation type="journal article" date="2020" name="Stud. Mycol.">
        <title>101 Dothideomycetes genomes: a test case for predicting lifestyles and emergence of pathogens.</title>
        <authorList>
            <person name="Haridas S."/>
            <person name="Albert R."/>
            <person name="Binder M."/>
            <person name="Bloem J."/>
            <person name="Labutti K."/>
            <person name="Salamov A."/>
            <person name="Andreopoulos B."/>
            <person name="Baker S."/>
            <person name="Barry K."/>
            <person name="Bills G."/>
            <person name="Bluhm B."/>
            <person name="Cannon C."/>
            <person name="Castanera R."/>
            <person name="Culley D."/>
            <person name="Daum C."/>
            <person name="Ezra D."/>
            <person name="Gonzalez J."/>
            <person name="Henrissat B."/>
            <person name="Kuo A."/>
            <person name="Liang C."/>
            <person name="Lipzen A."/>
            <person name="Lutzoni F."/>
            <person name="Magnuson J."/>
            <person name="Mondo S."/>
            <person name="Nolan M."/>
            <person name="Ohm R."/>
            <person name="Pangilinan J."/>
            <person name="Park H.-J."/>
            <person name="Ramirez L."/>
            <person name="Alfaro M."/>
            <person name="Sun H."/>
            <person name="Tritt A."/>
            <person name="Yoshinaga Y."/>
            <person name="Zwiers L.-H."/>
            <person name="Turgeon B."/>
            <person name="Goodwin S."/>
            <person name="Spatafora J."/>
            <person name="Crous P."/>
            <person name="Grigoriev I."/>
        </authorList>
    </citation>
    <scope>NUCLEOTIDE SEQUENCE</scope>
    <source>
        <strain evidence="2">CBS 121410</strain>
    </source>
</reference>
<gene>
    <name evidence="2" type="ORF">K490DRAFT_62923</name>
</gene>